<accession>A0A5A9NE40</accession>
<dbReference type="AlphaFoldDB" id="A0A5A9NE40"/>
<feature type="coiled-coil region" evidence="1">
    <location>
        <begin position="293"/>
        <end position="320"/>
    </location>
</feature>
<organism evidence="3 4">
    <name type="scientific">Triplophysa tibetana</name>
    <dbReference type="NCBI Taxonomy" id="1572043"/>
    <lineage>
        <taxon>Eukaryota</taxon>
        <taxon>Metazoa</taxon>
        <taxon>Chordata</taxon>
        <taxon>Craniata</taxon>
        <taxon>Vertebrata</taxon>
        <taxon>Euteleostomi</taxon>
        <taxon>Actinopterygii</taxon>
        <taxon>Neopterygii</taxon>
        <taxon>Teleostei</taxon>
        <taxon>Ostariophysi</taxon>
        <taxon>Cypriniformes</taxon>
        <taxon>Nemacheilidae</taxon>
        <taxon>Triplophysa</taxon>
    </lineage>
</organism>
<keyword evidence="1" id="KW-0175">Coiled coil</keyword>
<evidence type="ECO:0000256" key="2">
    <source>
        <dbReference type="SAM" id="MobiDB-lite"/>
    </source>
</evidence>
<feature type="region of interest" description="Disordered" evidence="2">
    <location>
        <begin position="162"/>
        <end position="181"/>
    </location>
</feature>
<dbReference type="Proteomes" id="UP000324632">
    <property type="component" value="Chromosome 19"/>
</dbReference>
<sequence length="602" mass="68804">MQGSRIRAARKSEWLQCALTHHFNPDAGVENEIVVLATGVDQYLQEVFHHLAFNNVDNLVTNEDFRILCLVLGISKYAETENGEPEHEDICYKLPQALNFKEFHARVCGFFSVKAQEGKTGARLPVSEETEHIEREIRLRHPRVRRRKCVSFDLSKDYQNRRRSVRDSGLSQNYDQSQSSAVECGKTTVNINPHIRRQEQLELENASLRELVEDLRSALQSSDARCMALEVALHRKQVPPQHTPAGSPETGDTNVVARVKTRQSKHTERERRRSTKDLLRELELIRASRDGQLEEAMRFNQRLEEELMGAYEELGRMQEMLESVSGENARIKKRAEEARGALAAGLQSVRALQEQARQTDRLREQVQSLEEQLETFRTQCTCTELNVIRTETLDENHFQVFSKREGLQRSVEGRAASDEEEEERSVDEGQLCLLEVKRLINRLHNCANGCQKTAICHWLVSQSSAHCRELRESLGSREIRGRVWIPGADEDRNESLRIQQKEPDGLRQNVQMVETERMHHSLMQLQHKRIPRKSLGKILMDTLDLCSRKSHDCTPVFQVVDTLCQQLLSSDLVDGGEEVSVGSQPSSTSGHRKSSSSILMSC</sequence>
<evidence type="ECO:0000256" key="1">
    <source>
        <dbReference type="SAM" id="Coils"/>
    </source>
</evidence>
<dbReference type="EMBL" id="SOYY01000019">
    <property type="protein sequence ID" value="KAA0707465.1"/>
    <property type="molecule type" value="Genomic_DNA"/>
</dbReference>
<protein>
    <submittedName>
        <fullName evidence="3">EF-hand and coiled-coil domain-containing protein 1</fullName>
    </submittedName>
</protein>
<name>A0A5A9NE40_9TELE</name>
<evidence type="ECO:0000313" key="3">
    <source>
        <dbReference type="EMBL" id="KAA0707465.1"/>
    </source>
</evidence>
<comment type="caution">
    <text evidence="3">The sequence shown here is derived from an EMBL/GenBank/DDBJ whole genome shotgun (WGS) entry which is preliminary data.</text>
</comment>
<feature type="region of interest" description="Disordered" evidence="2">
    <location>
        <begin position="576"/>
        <end position="602"/>
    </location>
</feature>
<proteinExistence type="predicted"/>
<feature type="coiled-coil region" evidence="1">
    <location>
        <begin position="349"/>
        <end position="386"/>
    </location>
</feature>
<gene>
    <name evidence="3" type="ORF">E1301_Tti016330</name>
</gene>
<dbReference type="Pfam" id="PF15799">
    <property type="entry name" value="CCD48"/>
    <property type="match status" value="4"/>
</dbReference>
<reference evidence="3 4" key="1">
    <citation type="journal article" date="2019" name="Mol. Ecol. Resour.">
        <title>Chromosome-level genome assembly of Triplophysa tibetana, a fish adapted to the harsh high-altitude environment of the Tibetan Plateau.</title>
        <authorList>
            <person name="Yang X."/>
            <person name="Liu H."/>
            <person name="Ma Z."/>
            <person name="Zou Y."/>
            <person name="Zou M."/>
            <person name="Mao Y."/>
            <person name="Li X."/>
            <person name="Wang H."/>
            <person name="Chen T."/>
            <person name="Wang W."/>
            <person name="Yang R."/>
        </authorList>
    </citation>
    <scope>NUCLEOTIDE SEQUENCE [LARGE SCALE GENOMIC DNA]</scope>
    <source>
        <strain evidence="3">TTIB1903HZAU</strain>
        <tissue evidence="3">Muscle</tissue>
    </source>
</reference>
<dbReference type="InterPro" id="IPR031601">
    <property type="entry name" value="CCD48"/>
</dbReference>
<keyword evidence="4" id="KW-1185">Reference proteome</keyword>
<feature type="compositionally biased region" description="Polar residues" evidence="2">
    <location>
        <begin position="169"/>
        <end position="181"/>
    </location>
</feature>
<evidence type="ECO:0000313" key="4">
    <source>
        <dbReference type="Proteomes" id="UP000324632"/>
    </source>
</evidence>